<dbReference type="Pfam" id="PF00067">
    <property type="entry name" value="p450"/>
    <property type="match status" value="1"/>
</dbReference>
<reference evidence="8" key="1">
    <citation type="submission" date="2023-12" db="EMBL/GenBank/DDBJ databases">
        <title>Genome assembly of Anisodus tanguticus.</title>
        <authorList>
            <person name="Wang Y.-J."/>
        </authorList>
    </citation>
    <scope>NUCLEOTIDE SEQUENCE</scope>
    <source>
        <strain evidence="8">KB-2021</strain>
        <tissue evidence="8">Leaf</tissue>
    </source>
</reference>
<dbReference type="InterPro" id="IPR036396">
    <property type="entry name" value="Cyt_P450_sf"/>
</dbReference>
<evidence type="ECO:0008006" key="10">
    <source>
        <dbReference type="Google" id="ProtNLM"/>
    </source>
</evidence>
<dbReference type="GO" id="GO:0005506">
    <property type="term" value="F:iron ion binding"/>
    <property type="evidence" value="ECO:0007669"/>
    <property type="project" value="InterPro"/>
</dbReference>
<keyword evidence="9" id="KW-1185">Reference proteome</keyword>
<keyword evidence="6" id="KW-0408">Iron</keyword>
<name>A0AAE1ST62_9SOLA</name>
<evidence type="ECO:0000313" key="9">
    <source>
        <dbReference type="Proteomes" id="UP001291623"/>
    </source>
</evidence>
<dbReference type="Proteomes" id="UP001291623">
    <property type="component" value="Unassembled WGS sequence"/>
</dbReference>
<comment type="caution">
    <text evidence="8">The sequence shown here is derived from an EMBL/GenBank/DDBJ whole genome shotgun (WGS) entry which is preliminary data.</text>
</comment>
<comment type="similarity">
    <text evidence="2">Belongs to the cytochrome P450 family.</text>
</comment>
<dbReference type="GO" id="GO:0016705">
    <property type="term" value="F:oxidoreductase activity, acting on paired donors, with incorporation or reduction of molecular oxygen"/>
    <property type="evidence" value="ECO:0007669"/>
    <property type="project" value="InterPro"/>
</dbReference>
<organism evidence="8 9">
    <name type="scientific">Anisodus tanguticus</name>
    <dbReference type="NCBI Taxonomy" id="243964"/>
    <lineage>
        <taxon>Eukaryota</taxon>
        <taxon>Viridiplantae</taxon>
        <taxon>Streptophyta</taxon>
        <taxon>Embryophyta</taxon>
        <taxon>Tracheophyta</taxon>
        <taxon>Spermatophyta</taxon>
        <taxon>Magnoliopsida</taxon>
        <taxon>eudicotyledons</taxon>
        <taxon>Gunneridae</taxon>
        <taxon>Pentapetalae</taxon>
        <taxon>asterids</taxon>
        <taxon>lamiids</taxon>
        <taxon>Solanales</taxon>
        <taxon>Solanaceae</taxon>
        <taxon>Solanoideae</taxon>
        <taxon>Hyoscyameae</taxon>
        <taxon>Anisodus</taxon>
    </lineage>
</organism>
<accession>A0AAE1ST62</accession>
<keyword evidence="7" id="KW-0503">Monooxygenase</keyword>
<keyword evidence="4" id="KW-0479">Metal-binding</keyword>
<sequence length="172" mass="20147">MAWINKIKGLDERLEKNFRELNKYYDKVIEDHVNSSNWIKERDDEDLVDVLLRIQKDPNRDVPLIKGLLAYQQAIFFMRLNLNDWFNRFSIDLVVKKVQQVAKGKNKVQESDLCKLEYLKLVIKETLRLHPPAPLLVRGVTICSCKIMEYEIPANTRVLINGTAIGNTRKIH</sequence>
<evidence type="ECO:0000256" key="5">
    <source>
        <dbReference type="ARBA" id="ARBA00023002"/>
    </source>
</evidence>
<dbReference type="InterPro" id="IPR001128">
    <property type="entry name" value="Cyt_P450"/>
</dbReference>
<evidence type="ECO:0000256" key="6">
    <source>
        <dbReference type="ARBA" id="ARBA00023004"/>
    </source>
</evidence>
<gene>
    <name evidence="8" type="ORF">RND71_005800</name>
</gene>
<keyword evidence="5" id="KW-0560">Oxidoreductase</keyword>
<evidence type="ECO:0000313" key="8">
    <source>
        <dbReference type="EMBL" id="KAK4375123.1"/>
    </source>
</evidence>
<proteinExistence type="inferred from homology"/>
<dbReference type="EMBL" id="JAVYJV010000003">
    <property type="protein sequence ID" value="KAK4375123.1"/>
    <property type="molecule type" value="Genomic_DNA"/>
</dbReference>
<evidence type="ECO:0000256" key="3">
    <source>
        <dbReference type="ARBA" id="ARBA00022617"/>
    </source>
</evidence>
<dbReference type="GO" id="GO:0004497">
    <property type="term" value="F:monooxygenase activity"/>
    <property type="evidence" value="ECO:0007669"/>
    <property type="project" value="UniProtKB-KW"/>
</dbReference>
<protein>
    <recommendedName>
        <fullName evidence="10">Cytochrome P450</fullName>
    </recommendedName>
</protein>
<comment type="cofactor">
    <cofactor evidence="1">
        <name>heme</name>
        <dbReference type="ChEBI" id="CHEBI:30413"/>
    </cofactor>
</comment>
<keyword evidence="3" id="KW-0349">Heme</keyword>
<evidence type="ECO:0000256" key="1">
    <source>
        <dbReference type="ARBA" id="ARBA00001971"/>
    </source>
</evidence>
<dbReference type="SUPFAM" id="SSF48264">
    <property type="entry name" value="Cytochrome P450"/>
    <property type="match status" value="1"/>
</dbReference>
<evidence type="ECO:0000256" key="4">
    <source>
        <dbReference type="ARBA" id="ARBA00022723"/>
    </source>
</evidence>
<evidence type="ECO:0000256" key="2">
    <source>
        <dbReference type="ARBA" id="ARBA00010617"/>
    </source>
</evidence>
<dbReference type="Gene3D" id="1.10.630.10">
    <property type="entry name" value="Cytochrome P450"/>
    <property type="match status" value="1"/>
</dbReference>
<dbReference type="AlphaFoldDB" id="A0AAE1ST62"/>
<evidence type="ECO:0000256" key="7">
    <source>
        <dbReference type="ARBA" id="ARBA00023033"/>
    </source>
</evidence>
<dbReference type="PANTHER" id="PTHR47955">
    <property type="entry name" value="CYTOCHROME P450 FAMILY 71 PROTEIN"/>
    <property type="match status" value="1"/>
</dbReference>
<dbReference type="PANTHER" id="PTHR47955:SF19">
    <property type="entry name" value="CYTOCHROME P450 71A9-LIKE ISOFORM X1"/>
    <property type="match status" value="1"/>
</dbReference>
<dbReference type="GO" id="GO:0020037">
    <property type="term" value="F:heme binding"/>
    <property type="evidence" value="ECO:0007669"/>
    <property type="project" value="InterPro"/>
</dbReference>